<dbReference type="GO" id="GO:0006071">
    <property type="term" value="P:glycerol metabolic process"/>
    <property type="evidence" value="ECO:0007669"/>
    <property type="project" value="TreeGrafter"/>
</dbReference>
<evidence type="ECO:0000256" key="7">
    <source>
        <dbReference type="ARBA" id="ARBA00022840"/>
    </source>
</evidence>
<evidence type="ECO:0000256" key="8">
    <source>
        <dbReference type="ARBA" id="ARBA00052736"/>
    </source>
</evidence>
<proteinExistence type="inferred from homology"/>
<evidence type="ECO:0000313" key="14">
    <source>
        <dbReference type="EMBL" id="JAS63227.1"/>
    </source>
</evidence>
<sequence>MSTGADQKIILGLDIGTTSVKVCLVDRVEGKVVARQTKDTQANVPSELGCEGNKQNVPKVMSAVHICVSRLPKELLRQVEVIGICGQMHGVMLWQYEDSAPWERADIESSRYDIVPNQVSSLYTWQDSRCDPGFLQSLPKPDSHLRAYSGYGCNTLFWIAKNRSEKLEKFNCAGTVQDFMVAMLANLSRPVMSVQNAASWGYFNTEQMAWNKELLQEAEFPTQLLPEVIPSGDIAGTLADQWHGIPIGTPIAAALGDLQCSVLATLRNSDDAVLNISTSAQLAFVAAGFNTDQIDNASPVEYFPYFEGKYLAVATALNGGNALATFVQMLQQWTLDLGFNMPQSAVWTKLLDLGSTPGAESTLCVVPTLLGERHSPQQNASISNIDPGSLHLGQVFKAICRGIVENLHSMMPREMLLKANISRILGIGSALMRNQVLQCEVRQCYQLPVVFVPGGDAAWGAAMAVHKPSNSL</sequence>
<dbReference type="PANTHER" id="PTHR10196:SF67">
    <property type="entry name" value="SEDOHEPTULOKINASE"/>
    <property type="match status" value="1"/>
</dbReference>
<dbReference type="FunFam" id="3.30.420.40:FF:000132">
    <property type="entry name" value="Sedoheptulokinase"/>
    <property type="match status" value="1"/>
</dbReference>
<dbReference type="SUPFAM" id="SSF53067">
    <property type="entry name" value="Actin-like ATPase domain"/>
    <property type="match status" value="1"/>
</dbReference>
<dbReference type="PIRSF" id="PIRSF000538">
    <property type="entry name" value="GlpK"/>
    <property type="match status" value="1"/>
</dbReference>
<keyword evidence="5" id="KW-0547">Nucleotide-binding</keyword>
<dbReference type="GO" id="GO:0071396">
    <property type="term" value="P:cellular response to lipid"/>
    <property type="evidence" value="ECO:0007669"/>
    <property type="project" value="UniProtKB-ARBA"/>
</dbReference>
<evidence type="ECO:0000256" key="3">
    <source>
        <dbReference type="ARBA" id="ARBA00022490"/>
    </source>
</evidence>
<evidence type="ECO:0000256" key="2">
    <source>
        <dbReference type="ARBA" id="ARBA00009156"/>
    </source>
</evidence>
<keyword evidence="6" id="KW-0418">Kinase</keyword>
<comment type="catalytic activity">
    <reaction evidence="8">
        <text>sedoheptulose + ATP = D-sedoheptulose 7-phosphate + ADP + H(+)</text>
        <dbReference type="Rhea" id="RHEA:23844"/>
        <dbReference type="ChEBI" id="CHEBI:15378"/>
        <dbReference type="ChEBI" id="CHEBI:16802"/>
        <dbReference type="ChEBI" id="CHEBI:30616"/>
        <dbReference type="ChEBI" id="CHEBI:57483"/>
        <dbReference type="ChEBI" id="CHEBI:456216"/>
        <dbReference type="EC" id="2.7.1.14"/>
    </reaction>
</comment>
<dbReference type="EMBL" id="GECZ01006542">
    <property type="protein sequence ID" value="JAS63227.1"/>
    <property type="molecule type" value="Transcribed_RNA"/>
</dbReference>
<dbReference type="InterPro" id="IPR018484">
    <property type="entry name" value="FGGY_N"/>
</dbReference>
<accession>A0A1B6GLB0</accession>
<name>A0A1B6GLB0_9HEMI</name>
<evidence type="ECO:0000259" key="13">
    <source>
        <dbReference type="Pfam" id="PF00370"/>
    </source>
</evidence>
<evidence type="ECO:0000256" key="10">
    <source>
        <dbReference type="ARBA" id="ARBA00066341"/>
    </source>
</evidence>
<dbReference type="AlphaFoldDB" id="A0A1B6GLB0"/>
<comment type="subcellular location">
    <subcellularLocation>
        <location evidence="1">Cytoplasm</location>
    </subcellularLocation>
</comment>
<dbReference type="Gene3D" id="3.30.420.40">
    <property type="match status" value="2"/>
</dbReference>
<evidence type="ECO:0000256" key="4">
    <source>
        <dbReference type="ARBA" id="ARBA00022679"/>
    </source>
</evidence>
<dbReference type="FunFam" id="3.30.420.40:FF:000111">
    <property type="entry name" value="Sedoheptulokinase"/>
    <property type="match status" value="1"/>
</dbReference>
<organism evidence="14">
    <name type="scientific">Cuerna arida</name>
    <dbReference type="NCBI Taxonomy" id="1464854"/>
    <lineage>
        <taxon>Eukaryota</taxon>
        <taxon>Metazoa</taxon>
        <taxon>Ecdysozoa</taxon>
        <taxon>Arthropoda</taxon>
        <taxon>Hexapoda</taxon>
        <taxon>Insecta</taxon>
        <taxon>Pterygota</taxon>
        <taxon>Neoptera</taxon>
        <taxon>Paraneoptera</taxon>
        <taxon>Hemiptera</taxon>
        <taxon>Auchenorrhyncha</taxon>
        <taxon>Membracoidea</taxon>
        <taxon>Cicadellidae</taxon>
        <taxon>Cicadellinae</taxon>
        <taxon>Proconiini</taxon>
        <taxon>Cuerna</taxon>
    </lineage>
</organism>
<protein>
    <recommendedName>
        <fullName evidence="11">Sedoheptulokinase</fullName>
        <ecNumber evidence="10">2.7.1.14</ecNumber>
    </recommendedName>
    <alternativeName>
        <fullName evidence="12">Carbohydrate kinase-like protein</fullName>
    </alternativeName>
</protein>
<evidence type="ECO:0000256" key="11">
    <source>
        <dbReference type="ARBA" id="ARBA00069425"/>
    </source>
</evidence>
<gene>
    <name evidence="14" type="ORF">g.23726</name>
</gene>
<comment type="function">
    <text evidence="9">Acts as a modulator of macrophage activation through control of glucose metabolism.</text>
</comment>
<dbReference type="GO" id="GO:0009617">
    <property type="term" value="P:response to bacterium"/>
    <property type="evidence" value="ECO:0007669"/>
    <property type="project" value="UniProtKB-ARBA"/>
</dbReference>
<dbReference type="PANTHER" id="PTHR10196">
    <property type="entry name" value="SUGAR KINASE"/>
    <property type="match status" value="1"/>
</dbReference>
<dbReference type="CDD" id="cd07777">
    <property type="entry name" value="ASKHA_NBD_FGGY_SHK"/>
    <property type="match status" value="1"/>
</dbReference>
<keyword evidence="4" id="KW-0808">Transferase</keyword>
<dbReference type="Pfam" id="PF00370">
    <property type="entry name" value="FGGY_N"/>
    <property type="match status" value="1"/>
</dbReference>
<dbReference type="EC" id="2.7.1.14" evidence="10"/>
<comment type="similarity">
    <text evidence="2">Belongs to the FGGY kinase family.</text>
</comment>
<dbReference type="GO" id="GO:0006091">
    <property type="term" value="P:generation of precursor metabolites and energy"/>
    <property type="evidence" value="ECO:0007669"/>
    <property type="project" value="UniProtKB-ARBA"/>
</dbReference>
<dbReference type="GO" id="GO:0050277">
    <property type="term" value="F:sedoheptulokinase activity"/>
    <property type="evidence" value="ECO:0007669"/>
    <property type="project" value="UniProtKB-EC"/>
</dbReference>
<dbReference type="GO" id="GO:1901701">
    <property type="term" value="P:cellular response to oxygen-containing compound"/>
    <property type="evidence" value="ECO:0007669"/>
    <property type="project" value="UniProtKB-ARBA"/>
</dbReference>
<feature type="domain" description="Carbohydrate kinase FGGY N-terminal" evidence="13">
    <location>
        <begin position="9"/>
        <end position="263"/>
    </location>
</feature>
<dbReference type="GO" id="GO:1901135">
    <property type="term" value="P:carbohydrate derivative metabolic process"/>
    <property type="evidence" value="ECO:0007669"/>
    <property type="project" value="UniProtKB-ARBA"/>
</dbReference>
<evidence type="ECO:0000256" key="6">
    <source>
        <dbReference type="ARBA" id="ARBA00022777"/>
    </source>
</evidence>
<dbReference type="GO" id="GO:0005829">
    <property type="term" value="C:cytosol"/>
    <property type="evidence" value="ECO:0007669"/>
    <property type="project" value="TreeGrafter"/>
</dbReference>
<reference evidence="14" key="1">
    <citation type="submission" date="2015-11" db="EMBL/GenBank/DDBJ databases">
        <title>De novo transcriptome assembly of four potential Pierce s Disease insect vectors from Arizona vineyards.</title>
        <authorList>
            <person name="Tassone E.E."/>
        </authorList>
    </citation>
    <scope>NUCLEOTIDE SEQUENCE</scope>
</reference>
<dbReference type="InterPro" id="IPR000577">
    <property type="entry name" value="Carb_kinase_FGGY"/>
</dbReference>
<keyword evidence="7" id="KW-0067">ATP-binding</keyword>
<evidence type="ECO:0000256" key="9">
    <source>
        <dbReference type="ARBA" id="ARBA00057196"/>
    </source>
</evidence>
<evidence type="ECO:0000256" key="5">
    <source>
        <dbReference type="ARBA" id="ARBA00022741"/>
    </source>
</evidence>
<dbReference type="InterPro" id="IPR043129">
    <property type="entry name" value="ATPase_NBD"/>
</dbReference>
<keyword evidence="3" id="KW-0963">Cytoplasm</keyword>
<evidence type="ECO:0000256" key="1">
    <source>
        <dbReference type="ARBA" id="ARBA00004496"/>
    </source>
</evidence>
<dbReference type="GO" id="GO:0046496">
    <property type="term" value="P:nicotinamide nucleotide metabolic process"/>
    <property type="evidence" value="ECO:0007669"/>
    <property type="project" value="UniProtKB-ARBA"/>
</dbReference>
<dbReference type="GO" id="GO:0006163">
    <property type="term" value="P:purine nucleotide metabolic process"/>
    <property type="evidence" value="ECO:0007669"/>
    <property type="project" value="UniProtKB-ARBA"/>
</dbReference>
<evidence type="ECO:0000256" key="12">
    <source>
        <dbReference type="ARBA" id="ARBA00076706"/>
    </source>
</evidence>
<dbReference type="GO" id="GO:0005524">
    <property type="term" value="F:ATP binding"/>
    <property type="evidence" value="ECO:0007669"/>
    <property type="project" value="UniProtKB-KW"/>
</dbReference>